<evidence type="ECO:0000256" key="3">
    <source>
        <dbReference type="ARBA" id="ARBA00022840"/>
    </source>
</evidence>
<dbReference type="Gene3D" id="1.10.510.10">
    <property type="entry name" value="Transferase(Phosphotransferase) domain 1"/>
    <property type="match status" value="1"/>
</dbReference>
<name>A0A1J4JFN9_9EUKA</name>
<dbReference type="FunFam" id="1.10.510.10:FF:000596">
    <property type="entry name" value="CK1 family protein kinase"/>
    <property type="match status" value="1"/>
</dbReference>
<evidence type="ECO:0000313" key="7">
    <source>
        <dbReference type="EMBL" id="OHS98038.1"/>
    </source>
</evidence>
<dbReference type="CDD" id="cd14016">
    <property type="entry name" value="STKc_CK1"/>
    <property type="match status" value="1"/>
</dbReference>
<dbReference type="SUPFAM" id="SSF56112">
    <property type="entry name" value="Protein kinase-like (PK-like)"/>
    <property type="match status" value="1"/>
</dbReference>
<dbReference type="SMART" id="SM00220">
    <property type="entry name" value="S_TKc"/>
    <property type="match status" value="1"/>
</dbReference>
<keyword evidence="8" id="KW-1185">Reference proteome</keyword>
<dbReference type="PROSITE" id="PS50011">
    <property type="entry name" value="PROTEIN_KINASE_DOM"/>
    <property type="match status" value="1"/>
</dbReference>
<dbReference type="PROSITE" id="PS00108">
    <property type="entry name" value="PROTEIN_KINASE_ST"/>
    <property type="match status" value="1"/>
</dbReference>
<dbReference type="GO" id="GO:0005524">
    <property type="term" value="F:ATP binding"/>
    <property type="evidence" value="ECO:0007669"/>
    <property type="project" value="UniProtKB-UniRule"/>
</dbReference>
<dbReference type="EC" id="2.7.11.1" evidence="1"/>
<evidence type="ECO:0000256" key="1">
    <source>
        <dbReference type="ARBA" id="ARBA00012513"/>
    </source>
</evidence>
<dbReference type="OrthoDB" id="5800476at2759"/>
<dbReference type="RefSeq" id="XP_068351175.1">
    <property type="nucleotide sequence ID" value="XM_068510379.1"/>
</dbReference>
<feature type="domain" description="Protein kinase" evidence="6">
    <location>
        <begin position="10"/>
        <end position="278"/>
    </location>
</feature>
<dbReference type="InterPro" id="IPR050235">
    <property type="entry name" value="CK1_Ser-Thr_kinase"/>
</dbReference>
<reference evidence="7" key="1">
    <citation type="submission" date="2016-10" db="EMBL/GenBank/DDBJ databases">
        <authorList>
            <person name="Benchimol M."/>
            <person name="Almeida L.G."/>
            <person name="Vasconcelos A.T."/>
            <person name="Perreira-Neves A."/>
            <person name="Rosa I.A."/>
            <person name="Tasca T."/>
            <person name="Bogo M.R."/>
            <person name="de Souza W."/>
        </authorList>
    </citation>
    <scope>NUCLEOTIDE SEQUENCE [LARGE SCALE GENOMIC DNA]</scope>
    <source>
        <strain evidence="7">K</strain>
    </source>
</reference>
<gene>
    <name evidence="7" type="ORF">TRFO_35648</name>
</gene>
<keyword evidence="2 4" id="KW-0547">Nucleotide-binding</keyword>
<dbReference type="Pfam" id="PF00069">
    <property type="entry name" value="Pkinase"/>
    <property type="match status" value="1"/>
</dbReference>
<dbReference type="AlphaFoldDB" id="A0A1J4JFN9"/>
<evidence type="ECO:0000256" key="5">
    <source>
        <dbReference type="RuleBase" id="RU000304"/>
    </source>
</evidence>
<organism evidence="7 8">
    <name type="scientific">Tritrichomonas foetus</name>
    <dbReference type="NCBI Taxonomy" id="1144522"/>
    <lineage>
        <taxon>Eukaryota</taxon>
        <taxon>Metamonada</taxon>
        <taxon>Parabasalia</taxon>
        <taxon>Tritrichomonadida</taxon>
        <taxon>Tritrichomonadidae</taxon>
        <taxon>Tritrichomonas</taxon>
    </lineage>
</organism>
<sequence length="389" mass="45548">MQNKIIGGRFQLKYKIGAGSFGEIYVAEDLKCQKEVAVKLDLPKDRISQLSFESKVYSILEGATNIPEFYWYGSAGKCNAMAMELLGKSIHERFTQCNHHFSLKTVLMLADQMLSTLEYIHTRHFIHRDIKPDNFVFGVNDKSNQLYIIDFGLSKKYRDPKTLEHIPYNVYEELTGTARYASINALRGVEQSRRDDLESLGYMFLYFLRGFLPWQGIVPKVPKQKNNEILKMKQNTSIEELCEGLPEEFAKYLKSVRHLKFSAQPNYSEYRQMFRDLFQRQGFVYDYHYDWDEIHALQPQNSFRRRRGSIKNSCSCLTIQSENKPENLNKRIPIIHNTRLVPNYESKNRKIENQNSNNIRTPRGRGGLQIRVSKQKIIPTKKVCPRIHI</sequence>
<evidence type="ECO:0000313" key="8">
    <source>
        <dbReference type="Proteomes" id="UP000179807"/>
    </source>
</evidence>
<dbReference type="Proteomes" id="UP000179807">
    <property type="component" value="Unassembled WGS sequence"/>
</dbReference>
<protein>
    <recommendedName>
        <fullName evidence="1">non-specific serine/threonine protein kinase</fullName>
        <ecNumber evidence="1">2.7.11.1</ecNumber>
    </recommendedName>
</protein>
<proteinExistence type="inferred from homology"/>
<dbReference type="InterPro" id="IPR011009">
    <property type="entry name" value="Kinase-like_dom_sf"/>
</dbReference>
<evidence type="ECO:0000259" key="6">
    <source>
        <dbReference type="PROSITE" id="PS50011"/>
    </source>
</evidence>
<keyword evidence="3 4" id="KW-0067">ATP-binding</keyword>
<dbReference type="VEuPathDB" id="TrichDB:TRFO_35648"/>
<dbReference type="InterPro" id="IPR017441">
    <property type="entry name" value="Protein_kinase_ATP_BS"/>
</dbReference>
<dbReference type="InterPro" id="IPR008271">
    <property type="entry name" value="Ser/Thr_kinase_AS"/>
</dbReference>
<accession>A0A1J4JFN9</accession>
<evidence type="ECO:0000256" key="2">
    <source>
        <dbReference type="ARBA" id="ARBA00022741"/>
    </source>
</evidence>
<dbReference type="GO" id="GO:0004674">
    <property type="term" value="F:protein serine/threonine kinase activity"/>
    <property type="evidence" value="ECO:0007669"/>
    <property type="project" value="UniProtKB-KW"/>
</dbReference>
<dbReference type="InterPro" id="IPR000719">
    <property type="entry name" value="Prot_kinase_dom"/>
</dbReference>
<keyword evidence="5" id="KW-0723">Serine/threonine-protein kinase</keyword>
<comment type="caution">
    <text evidence="7">The sequence shown here is derived from an EMBL/GenBank/DDBJ whole genome shotgun (WGS) entry which is preliminary data.</text>
</comment>
<dbReference type="GeneID" id="94845083"/>
<dbReference type="PANTHER" id="PTHR11909">
    <property type="entry name" value="CASEIN KINASE-RELATED"/>
    <property type="match status" value="1"/>
</dbReference>
<dbReference type="EMBL" id="MLAK01001079">
    <property type="protein sequence ID" value="OHS98038.1"/>
    <property type="molecule type" value="Genomic_DNA"/>
</dbReference>
<dbReference type="PROSITE" id="PS00107">
    <property type="entry name" value="PROTEIN_KINASE_ATP"/>
    <property type="match status" value="1"/>
</dbReference>
<keyword evidence="7" id="KW-0418">Kinase</keyword>
<comment type="similarity">
    <text evidence="5">Belongs to the protein kinase superfamily.</text>
</comment>
<keyword evidence="7" id="KW-0808">Transferase</keyword>
<feature type="binding site" evidence="4">
    <location>
        <position position="39"/>
    </location>
    <ligand>
        <name>ATP</name>
        <dbReference type="ChEBI" id="CHEBI:30616"/>
    </ligand>
</feature>
<evidence type="ECO:0000256" key="4">
    <source>
        <dbReference type="PROSITE-ProRule" id="PRU10141"/>
    </source>
</evidence>